<evidence type="ECO:0000256" key="6">
    <source>
        <dbReference type="SAM" id="MobiDB-lite"/>
    </source>
</evidence>
<dbReference type="InterPro" id="IPR051580">
    <property type="entry name" value="ZnF-Chromatin_assoc"/>
</dbReference>
<keyword evidence="1" id="KW-0479">Metal-binding</keyword>
<feature type="compositionally biased region" description="Polar residues" evidence="6">
    <location>
        <begin position="324"/>
        <end position="354"/>
    </location>
</feature>
<dbReference type="SMART" id="SM00355">
    <property type="entry name" value="ZnF_C2H2"/>
    <property type="match status" value="3"/>
</dbReference>
<feature type="compositionally biased region" description="Polar residues" evidence="6">
    <location>
        <begin position="306"/>
        <end position="317"/>
    </location>
</feature>
<feature type="domain" description="C2H2-type" evidence="7">
    <location>
        <begin position="9"/>
        <end position="39"/>
    </location>
</feature>
<sequence>MALSLFCINKCQFDNCGLYFASLSDLIQHIEETHLPEIENMRKKAEEEKSLSAQPSPVDGAIKSNTSAVGPALPLSTIYRLFPVLPPHKAQPIKYEPTKISFYHYRKKQVALATFGSVHYSQPNFIDKYRTSSRSEHDEEVSNDSFRTNEEDGDTREPNDERRHKCPVEGCNKRYKNLQGARYHARTIHGLNEDSPLPVTAESIMLGNDGQSPLSQGQTVSKAATVRPYKCSQCSKRYKTVSNLNKHVQDTHQRVIQNYNNHGIVNNLSLSSPVSVSHPVYAQKYQNGPSQEPVMVGTQTQVPVTVNPNHNTPSSSPGIHLAPQQPQAVSPSNSGSYQYQQCPQTRSYSPSPVSTAVPVRTVTSTIGRSNSNPGTVINYSSMVDGSQQTDSSMHIVQQRLPPVASTNSINRPQYSSEC</sequence>
<evidence type="ECO:0000313" key="10">
    <source>
        <dbReference type="WBParaSite" id="EVEC_0000786101-mRNA-1"/>
    </source>
</evidence>
<dbReference type="WBParaSite" id="EVEC_0000786101-mRNA-1">
    <property type="protein sequence ID" value="EVEC_0000786101-mRNA-1"/>
    <property type="gene ID" value="EVEC_0000786101"/>
</dbReference>
<reference evidence="10" key="1">
    <citation type="submission" date="2017-02" db="UniProtKB">
        <authorList>
            <consortium name="WormBaseParasite"/>
        </authorList>
    </citation>
    <scope>IDENTIFICATION</scope>
</reference>
<keyword evidence="3 5" id="KW-0863">Zinc-finger</keyword>
<keyword evidence="2" id="KW-0677">Repeat</keyword>
<keyword evidence="9" id="KW-1185">Reference proteome</keyword>
<dbReference type="SUPFAM" id="SSF57667">
    <property type="entry name" value="beta-beta-alpha zinc fingers"/>
    <property type="match status" value="2"/>
</dbReference>
<keyword evidence="4" id="KW-0862">Zinc</keyword>
<feature type="region of interest" description="Disordered" evidence="6">
    <location>
        <begin position="42"/>
        <end position="63"/>
    </location>
</feature>
<dbReference type="GO" id="GO:0008270">
    <property type="term" value="F:zinc ion binding"/>
    <property type="evidence" value="ECO:0007669"/>
    <property type="project" value="UniProtKB-KW"/>
</dbReference>
<evidence type="ECO:0000256" key="5">
    <source>
        <dbReference type="PROSITE-ProRule" id="PRU00042"/>
    </source>
</evidence>
<dbReference type="Pfam" id="PF00096">
    <property type="entry name" value="zf-C2H2"/>
    <property type="match status" value="1"/>
</dbReference>
<dbReference type="GO" id="GO:0005634">
    <property type="term" value="C:nucleus"/>
    <property type="evidence" value="ECO:0007669"/>
    <property type="project" value="TreeGrafter"/>
</dbReference>
<evidence type="ECO:0000313" key="8">
    <source>
        <dbReference type="EMBL" id="VDD92594.1"/>
    </source>
</evidence>
<dbReference type="Proteomes" id="UP000274131">
    <property type="component" value="Unassembled WGS sequence"/>
</dbReference>
<evidence type="ECO:0000256" key="2">
    <source>
        <dbReference type="ARBA" id="ARBA00022737"/>
    </source>
</evidence>
<dbReference type="AlphaFoldDB" id="A0A0N4VBF4"/>
<dbReference type="Gene3D" id="3.30.160.60">
    <property type="entry name" value="Classic Zinc Finger"/>
    <property type="match status" value="3"/>
</dbReference>
<evidence type="ECO:0000259" key="7">
    <source>
        <dbReference type="PROSITE" id="PS50157"/>
    </source>
</evidence>
<dbReference type="InterPro" id="IPR036236">
    <property type="entry name" value="Znf_C2H2_sf"/>
</dbReference>
<dbReference type="PROSITE" id="PS00028">
    <property type="entry name" value="ZINC_FINGER_C2H2_1"/>
    <property type="match status" value="3"/>
</dbReference>
<dbReference type="STRING" id="51028.A0A0N4VBF4"/>
<evidence type="ECO:0000256" key="4">
    <source>
        <dbReference type="ARBA" id="ARBA00022833"/>
    </source>
</evidence>
<evidence type="ECO:0000256" key="3">
    <source>
        <dbReference type="ARBA" id="ARBA00022771"/>
    </source>
</evidence>
<evidence type="ECO:0000313" key="9">
    <source>
        <dbReference type="Proteomes" id="UP000274131"/>
    </source>
</evidence>
<accession>A0A0N4VBF4</accession>
<feature type="region of interest" description="Disordered" evidence="6">
    <location>
        <begin position="306"/>
        <end position="355"/>
    </location>
</feature>
<dbReference type="PANTHER" id="PTHR23057:SF0">
    <property type="entry name" value="JUXTAPOSED WITH ANOTHER ZINC FINGER PROTEIN 1"/>
    <property type="match status" value="1"/>
</dbReference>
<feature type="compositionally biased region" description="Basic and acidic residues" evidence="6">
    <location>
        <begin position="147"/>
        <end position="167"/>
    </location>
</feature>
<proteinExistence type="predicted"/>
<feature type="domain" description="C2H2-type" evidence="7">
    <location>
        <begin position="229"/>
        <end position="252"/>
    </location>
</feature>
<reference evidence="8 9" key="2">
    <citation type="submission" date="2018-10" db="EMBL/GenBank/DDBJ databases">
        <authorList>
            <consortium name="Pathogen Informatics"/>
        </authorList>
    </citation>
    <scope>NUCLEOTIDE SEQUENCE [LARGE SCALE GENOMIC DNA]</scope>
</reference>
<feature type="region of interest" description="Disordered" evidence="6">
    <location>
        <begin position="131"/>
        <end position="167"/>
    </location>
</feature>
<protein>
    <submittedName>
        <fullName evidence="10">C2H2-type domain-containing protein</fullName>
    </submittedName>
</protein>
<name>A0A0N4VBF4_ENTVE</name>
<dbReference type="InterPro" id="IPR013087">
    <property type="entry name" value="Znf_C2H2_type"/>
</dbReference>
<dbReference type="PROSITE" id="PS50157">
    <property type="entry name" value="ZINC_FINGER_C2H2_2"/>
    <property type="match status" value="2"/>
</dbReference>
<evidence type="ECO:0000256" key="1">
    <source>
        <dbReference type="ARBA" id="ARBA00022723"/>
    </source>
</evidence>
<dbReference type="PANTHER" id="PTHR23057">
    <property type="entry name" value="JUXTAPOSED WITH ANOTHER ZINC FINGER PROTEIN 1"/>
    <property type="match status" value="1"/>
</dbReference>
<dbReference type="OrthoDB" id="5877817at2759"/>
<dbReference type="EMBL" id="UXUI01008882">
    <property type="protein sequence ID" value="VDD92594.1"/>
    <property type="molecule type" value="Genomic_DNA"/>
</dbReference>
<organism evidence="10">
    <name type="scientific">Enterobius vermicularis</name>
    <name type="common">Human pinworm</name>
    <dbReference type="NCBI Taxonomy" id="51028"/>
    <lineage>
        <taxon>Eukaryota</taxon>
        <taxon>Metazoa</taxon>
        <taxon>Ecdysozoa</taxon>
        <taxon>Nematoda</taxon>
        <taxon>Chromadorea</taxon>
        <taxon>Rhabditida</taxon>
        <taxon>Spirurina</taxon>
        <taxon>Oxyuridomorpha</taxon>
        <taxon>Oxyuroidea</taxon>
        <taxon>Oxyuridae</taxon>
        <taxon>Enterobius</taxon>
    </lineage>
</organism>
<gene>
    <name evidence="8" type="ORF">EVEC_LOCUS7345</name>
</gene>